<evidence type="ECO:0000256" key="1">
    <source>
        <dbReference type="ARBA" id="ARBA00004141"/>
    </source>
</evidence>
<reference evidence="9 10" key="1">
    <citation type="journal article" date="2017" name="PLoS Biol.">
        <title>The sea cucumber genome provides insights into morphological evolution and visceral regeneration.</title>
        <authorList>
            <person name="Zhang X."/>
            <person name="Sun L."/>
            <person name="Yuan J."/>
            <person name="Sun Y."/>
            <person name="Gao Y."/>
            <person name="Zhang L."/>
            <person name="Li S."/>
            <person name="Dai H."/>
            <person name="Hamel J.F."/>
            <person name="Liu C."/>
            <person name="Yu Y."/>
            <person name="Liu S."/>
            <person name="Lin W."/>
            <person name="Guo K."/>
            <person name="Jin S."/>
            <person name="Xu P."/>
            <person name="Storey K.B."/>
            <person name="Huan P."/>
            <person name="Zhang T."/>
            <person name="Zhou Y."/>
            <person name="Zhang J."/>
            <person name="Lin C."/>
            <person name="Li X."/>
            <person name="Xing L."/>
            <person name="Huo D."/>
            <person name="Sun M."/>
            <person name="Wang L."/>
            <person name="Mercier A."/>
            <person name="Li F."/>
            <person name="Yang H."/>
            <person name="Xiang J."/>
        </authorList>
    </citation>
    <scope>NUCLEOTIDE SEQUENCE [LARGE SCALE GENOMIC DNA]</scope>
    <source>
        <strain evidence="9">Shaxun</strain>
        <tissue evidence="9">Muscle</tissue>
    </source>
</reference>
<comment type="subcellular location">
    <subcellularLocation>
        <location evidence="1 5">Membrane</location>
        <topology evidence="1 5">Multi-pass membrane protein</topology>
    </subcellularLocation>
</comment>
<dbReference type="InterPro" id="IPR028055">
    <property type="entry name" value="YidC/Oxa/ALB_C"/>
</dbReference>
<feature type="region of interest" description="Disordered" evidence="6">
    <location>
        <begin position="341"/>
        <end position="364"/>
    </location>
</feature>
<evidence type="ECO:0000256" key="5">
    <source>
        <dbReference type="RuleBase" id="RU003945"/>
    </source>
</evidence>
<accession>A0A2G8KX90</accession>
<dbReference type="AlphaFoldDB" id="A0A2G8KX90"/>
<comment type="caution">
    <text evidence="9">The sequence shown here is derived from an EMBL/GenBank/DDBJ whole genome shotgun (WGS) entry which is preliminary data.</text>
</comment>
<dbReference type="OrthoDB" id="2148490at2759"/>
<dbReference type="Proteomes" id="UP000230750">
    <property type="component" value="Unassembled WGS sequence"/>
</dbReference>
<proteinExistence type="inferred from homology"/>
<evidence type="ECO:0000256" key="4">
    <source>
        <dbReference type="ARBA" id="ARBA00023136"/>
    </source>
</evidence>
<protein>
    <submittedName>
        <fullName evidence="9">Putative mitochondrial inner membrane protein COX18</fullName>
    </submittedName>
</protein>
<comment type="similarity">
    <text evidence="5">Belongs to the OXA1/ALB3/YidC family.</text>
</comment>
<keyword evidence="3 7" id="KW-1133">Transmembrane helix</keyword>
<dbReference type="Pfam" id="PF02096">
    <property type="entry name" value="60KD_IMP"/>
    <property type="match status" value="1"/>
</dbReference>
<dbReference type="STRING" id="307972.A0A2G8KX90"/>
<keyword evidence="4 7" id="KW-0472">Membrane</keyword>
<evidence type="ECO:0000256" key="7">
    <source>
        <dbReference type="SAM" id="Phobius"/>
    </source>
</evidence>
<evidence type="ECO:0000256" key="6">
    <source>
        <dbReference type="SAM" id="MobiDB-lite"/>
    </source>
</evidence>
<dbReference type="PANTHER" id="PTHR12428:SF65">
    <property type="entry name" value="CYTOCHROME C OXIDASE ASSEMBLY PROTEIN COX18, MITOCHONDRIAL"/>
    <property type="match status" value="1"/>
</dbReference>
<dbReference type="GO" id="GO:0005743">
    <property type="term" value="C:mitochondrial inner membrane"/>
    <property type="evidence" value="ECO:0007669"/>
    <property type="project" value="TreeGrafter"/>
</dbReference>
<feature type="transmembrane region" description="Helical" evidence="7">
    <location>
        <begin position="268"/>
        <end position="290"/>
    </location>
</feature>
<evidence type="ECO:0000313" key="9">
    <source>
        <dbReference type="EMBL" id="PIK52592.1"/>
    </source>
</evidence>
<dbReference type="EMBL" id="MRZV01000323">
    <property type="protein sequence ID" value="PIK52592.1"/>
    <property type="molecule type" value="Genomic_DNA"/>
</dbReference>
<dbReference type="GO" id="GO:0033617">
    <property type="term" value="P:mitochondrial respiratory chain complex IV assembly"/>
    <property type="evidence" value="ECO:0007669"/>
    <property type="project" value="TreeGrafter"/>
</dbReference>
<evidence type="ECO:0000259" key="8">
    <source>
        <dbReference type="Pfam" id="PF02096"/>
    </source>
</evidence>
<dbReference type="CDD" id="cd20069">
    <property type="entry name" value="5TM_Oxa1-like"/>
    <property type="match status" value="1"/>
</dbReference>
<name>A0A2G8KX90_STIJA</name>
<feature type="domain" description="Membrane insertase YidC/Oxa/ALB C-terminal" evidence="8">
    <location>
        <begin position="84"/>
        <end position="302"/>
    </location>
</feature>
<dbReference type="GO" id="GO:0032979">
    <property type="term" value="P:protein insertion into mitochondrial inner membrane from matrix"/>
    <property type="evidence" value="ECO:0007669"/>
    <property type="project" value="TreeGrafter"/>
</dbReference>
<dbReference type="GO" id="GO:0032977">
    <property type="term" value="F:membrane insertase activity"/>
    <property type="evidence" value="ECO:0007669"/>
    <property type="project" value="InterPro"/>
</dbReference>
<organism evidence="9 10">
    <name type="scientific">Stichopus japonicus</name>
    <name type="common">Sea cucumber</name>
    <dbReference type="NCBI Taxonomy" id="307972"/>
    <lineage>
        <taxon>Eukaryota</taxon>
        <taxon>Metazoa</taxon>
        <taxon>Echinodermata</taxon>
        <taxon>Eleutherozoa</taxon>
        <taxon>Echinozoa</taxon>
        <taxon>Holothuroidea</taxon>
        <taxon>Aspidochirotacea</taxon>
        <taxon>Aspidochirotida</taxon>
        <taxon>Stichopodidae</taxon>
        <taxon>Apostichopus</taxon>
    </lineage>
</organism>
<dbReference type="InterPro" id="IPR001708">
    <property type="entry name" value="YidC/ALB3/OXA1/COX18"/>
</dbReference>
<keyword evidence="2 5" id="KW-0812">Transmembrane</keyword>
<gene>
    <name evidence="9" type="ORF">BSL78_10534</name>
</gene>
<evidence type="ECO:0000256" key="3">
    <source>
        <dbReference type="ARBA" id="ARBA00022989"/>
    </source>
</evidence>
<sequence>MTGTTCLNFGPSFDTRSQKITKAMYFHHLSHRPFLQAKSAVSICSKRFKSTEPVTVYEHILTSEPVHMAQSLFELGQSLSGFHWAGSIAVTTFALRFVLTFPLSVYAQNIRGKVEGFQPEIVARSRYVFSQRFRHRMKEEKWSEKRAQRVFLGLVRLQAKEILMRENCHPAKGSVLLLVQLPLWITMSLALRNMSGAFSGRFFTDPEYLVSEFATDGALWFHNLMIPDPYLVLPVLVGVLNLINIEMHALHKGRVSGFQKGLNNFLRVFSVLMVPIAAYIPSSLVLYWTVSAAYSLGQNIVLKLPSVRTALNITKSKTDSATPFQDMKEVFECRYLGRKTEGQDEEEKLKEMLENVPEKKPRKL</sequence>
<evidence type="ECO:0000313" key="10">
    <source>
        <dbReference type="Proteomes" id="UP000230750"/>
    </source>
</evidence>
<evidence type="ECO:0000256" key="2">
    <source>
        <dbReference type="ARBA" id="ARBA00022692"/>
    </source>
</evidence>
<keyword evidence="10" id="KW-1185">Reference proteome</keyword>
<dbReference type="PANTHER" id="PTHR12428">
    <property type="entry name" value="OXA1"/>
    <property type="match status" value="1"/>
</dbReference>